<dbReference type="AlphaFoldDB" id="A0A4R2KI33"/>
<dbReference type="InterPro" id="IPR050187">
    <property type="entry name" value="Lipid_Phosphate_FormReg"/>
</dbReference>
<evidence type="ECO:0000313" key="3">
    <source>
        <dbReference type="Proteomes" id="UP000294980"/>
    </source>
</evidence>
<dbReference type="PANTHER" id="PTHR12358">
    <property type="entry name" value="SPHINGOSINE KINASE"/>
    <property type="match status" value="1"/>
</dbReference>
<gene>
    <name evidence="2" type="ORF">EV688_1313</name>
</gene>
<dbReference type="EMBL" id="SLWX01000031">
    <property type="protein sequence ID" value="TCO69658.1"/>
    <property type="molecule type" value="Genomic_DNA"/>
</dbReference>
<dbReference type="InterPro" id="IPR001206">
    <property type="entry name" value="Diacylglycerol_kinase_cat_dom"/>
</dbReference>
<reference evidence="2 3" key="1">
    <citation type="submission" date="2019-03" db="EMBL/GenBank/DDBJ databases">
        <title>Genomic Encyclopedia of Type Strains, Phase IV (KMG-IV): sequencing the most valuable type-strain genomes for metagenomic binning, comparative biology and taxonomic classification.</title>
        <authorList>
            <person name="Goeker M."/>
        </authorList>
    </citation>
    <scope>NUCLEOTIDE SEQUENCE [LARGE SCALE GENOMIC DNA]</scope>
    <source>
        <strain evidence="2 3">DSM 23344</strain>
    </source>
</reference>
<organism evidence="2 3">
    <name type="scientific">Chromatocurvus halotolerans</name>
    <dbReference type="NCBI Taxonomy" id="1132028"/>
    <lineage>
        <taxon>Bacteria</taxon>
        <taxon>Pseudomonadati</taxon>
        <taxon>Pseudomonadota</taxon>
        <taxon>Gammaproteobacteria</taxon>
        <taxon>Cellvibrionales</taxon>
        <taxon>Halieaceae</taxon>
        <taxon>Chromatocurvus</taxon>
    </lineage>
</organism>
<dbReference type="Gene3D" id="3.40.50.10330">
    <property type="entry name" value="Probable inorganic polyphosphate/atp-NAD kinase, domain 1"/>
    <property type="match status" value="1"/>
</dbReference>
<accession>A0A4R2KI33</accession>
<comment type="caution">
    <text evidence="2">The sequence shown here is derived from an EMBL/GenBank/DDBJ whole genome shotgun (WGS) entry which is preliminary data.</text>
</comment>
<sequence>MTDAASDTTELDPTTLLSGTEPLFLVMNSASGSLDGHETRSTIERVLSESGKSYELMQVNTGSQLVETARRAVDLAREQSGIVVAVGGDGTLNAVANEVLGKDVPMGILPQGTFNYFGRMYGIPQDTEAALACLLDAVIRPVDVGLLNSHVFLVNASIGLYPQLLEDRETYKRRYGRSRPVALWSALVTLMRAHRSLHLQIDLEGKPRRDVHTPALVVDNNALQLKHMGIDRVGDIERHHLVAMTSRSRGTLALYGLLIRGLLSRLGDAENVESFSFDTMTVQPRRGRARMKVAMDGEITRMSAPLEFRISPDKLPLLVPRDPAMEEHP</sequence>
<name>A0A4R2KI33_9GAMM</name>
<dbReference type="Pfam" id="PF00781">
    <property type="entry name" value="DAGK_cat"/>
    <property type="match status" value="1"/>
</dbReference>
<proteinExistence type="predicted"/>
<dbReference type="Gene3D" id="2.60.200.40">
    <property type="match status" value="1"/>
</dbReference>
<dbReference type="InterPro" id="IPR017438">
    <property type="entry name" value="ATP-NAD_kinase_N"/>
</dbReference>
<evidence type="ECO:0000259" key="1">
    <source>
        <dbReference type="PROSITE" id="PS50146"/>
    </source>
</evidence>
<keyword evidence="3" id="KW-1185">Reference proteome</keyword>
<dbReference type="OrthoDB" id="142078at2"/>
<dbReference type="SMART" id="SM00046">
    <property type="entry name" value="DAGKc"/>
    <property type="match status" value="1"/>
</dbReference>
<evidence type="ECO:0000313" key="2">
    <source>
        <dbReference type="EMBL" id="TCO69658.1"/>
    </source>
</evidence>
<protein>
    <submittedName>
        <fullName evidence="2">Diacylglycerol kinase family enzyme</fullName>
    </submittedName>
</protein>
<keyword evidence="2" id="KW-0418">Kinase</keyword>
<dbReference type="PROSITE" id="PS50146">
    <property type="entry name" value="DAGK"/>
    <property type="match status" value="1"/>
</dbReference>
<dbReference type="GO" id="GO:0016301">
    <property type="term" value="F:kinase activity"/>
    <property type="evidence" value="ECO:0007669"/>
    <property type="project" value="UniProtKB-KW"/>
</dbReference>
<dbReference type="RefSeq" id="WP_117319715.1">
    <property type="nucleotide sequence ID" value="NZ_QQSW01000038.1"/>
</dbReference>
<dbReference type="SUPFAM" id="SSF111331">
    <property type="entry name" value="NAD kinase/diacylglycerol kinase-like"/>
    <property type="match status" value="1"/>
</dbReference>
<keyword evidence="2" id="KW-0808">Transferase</keyword>
<dbReference type="Proteomes" id="UP000294980">
    <property type="component" value="Unassembled WGS sequence"/>
</dbReference>
<dbReference type="PANTHER" id="PTHR12358:SF54">
    <property type="entry name" value="SPHINGOSINE KINASE RELATED PROTEIN"/>
    <property type="match status" value="1"/>
</dbReference>
<dbReference type="InterPro" id="IPR016064">
    <property type="entry name" value="NAD/diacylglycerol_kinase_sf"/>
</dbReference>
<feature type="domain" description="DAGKc" evidence="1">
    <location>
        <begin position="18"/>
        <end position="151"/>
    </location>
</feature>